<name>A0A420BFP1_SPHD1</name>
<dbReference type="Proteomes" id="UP000286246">
    <property type="component" value="Unassembled WGS sequence"/>
</dbReference>
<gene>
    <name evidence="1" type="ORF">DFQ12_0352</name>
</gene>
<dbReference type="EMBL" id="RAPY01000001">
    <property type="protein sequence ID" value="RKE55520.1"/>
    <property type="molecule type" value="Genomic_DNA"/>
</dbReference>
<protein>
    <submittedName>
        <fullName evidence="1">Uncharacterized protein</fullName>
    </submittedName>
</protein>
<keyword evidence="2" id="KW-1185">Reference proteome</keyword>
<dbReference type="PROSITE" id="PS51257">
    <property type="entry name" value="PROKAR_LIPOPROTEIN"/>
    <property type="match status" value="1"/>
</dbReference>
<organism evidence="1 2">
    <name type="scientific">Sphingobacterium detergens</name>
    <dbReference type="NCBI Taxonomy" id="1145106"/>
    <lineage>
        <taxon>Bacteria</taxon>
        <taxon>Pseudomonadati</taxon>
        <taxon>Bacteroidota</taxon>
        <taxon>Sphingobacteriia</taxon>
        <taxon>Sphingobacteriales</taxon>
        <taxon>Sphingobacteriaceae</taxon>
        <taxon>Sphingobacterium</taxon>
    </lineage>
</organism>
<proteinExistence type="predicted"/>
<dbReference type="AlphaFoldDB" id="A0A420BFP1"/>
<sequence length="401" mass="45683">MKRSFILTLAVGTFLQSCRYKAQDHVKEKVTPAIERDVIQVDTIKTAAIPIRSFIGKTTNDIDLSKMHECFGVMLSRKASKDKYALAQYSAVIDHCQHGQSKFVIERFLRHDANGKSVFLIVDELDVVANYPAICFGNFQLAIENDIEGDYFVEFYNNDAEIITQVRRIWRIDLEKEKFVEITKPKNLRLINPDYVESDEDPAFTFPSTGEKVLDFIVDPTVFEIQYETVGDLNADGLSDIVMVRRDKTNKMAIRSILVLLQNKDKSYRLDKISNLLMPVEFNKDGSKIYGTEDISVVNGELHLNFYGLAGVQGNIWGHYKYFGDDLVLTYVETYNVGAGSSQSLYYDVVEGKLTEEITDTAKEEMPVKTNTFKMKKEKYLFENGSLNGAMETAYKIVNNN</sequence>
<comment type="caution">
    <text evidence="1">The sequence shown here is derived from an EMBL/GenBank/DDBJ whole genome shotgun (WGS) entry which is preliminary data.</text>
</comment>
<dbReference type="OrthoDB" id="705803at2"/>
<accession>A0A420BFP1</accession>
<dbReference type="RefSeq" id="WP_120257297.1">
    <property type="nucleotide sequence ID" value="NZ_RAPY01000001.1"/>
</dbReference>
<evidence type="ECO:0000313" key="1">
    <source>
        <dbReference type="EMBL" id="RKE55520.1"/>
    </source>
</evidence>
<evidence type="ECO:0000313" key="2">
    <source>
        <dbReference type="Proteomes" id="UP000286246"/>
    </source>
</evidence>
<reference evidence="1 2" key="1">
    <citation type="submission" date="2018-09" db="EMBL/GenBank/DDBJ databases">
        <title>Genomic Encyclopedia of Type Strains, Phase III (KMG-III): the genomes of soil and plant-associated and newly described type strains.</title>
        <authorList>
            <person name="Whitman W."/>
        </authorList>
    </citation>
    <scope>NUCLEOTIDE SEQUENCE [LARGE SCALE GENOMIC DNA]</scope>
    <source>
        <strain evidence="1 2">CECT 7938</strain>
    </source>
</reference>